<evidence type="ECO:0000256" key="16">
    <source>
        <dbReference type="SAM" id="Phobius"/>
    </source>
</evidence>
<dbReference type="EMBL" id="KN846951">
    <property type="protein sequence ID" value="KIV86580.1"/>
    <property type="molecule type" value="Genomic_DNA"/>
</dbReference>
<evidence type="ECO:0000256" key="14">
    <source>
        <dbReference type="ARBA" id="ARBA00032575"/>
    </source>
</evidence>
<dbReference type="AlphaFoldDB" id="A0A0D1WCZ1"/>
<keyword evidence="7" id="KW-0328">Glycosyltransferase</keyword>
<comment type="pathway">
    <text evidence="3">Sphingolipid metabolism.</text>
</comment>
<keyword evidence="8" id="KW-0808">Transferase</keyword>
<dbReference type="GO" id="GO:0006679">
    <property type="term" value="P:glucosylceramide biosynthetic process"/>
    <property type="evidence" value="ECO:0007669"/>
    <property type="project" value="TreeGrafter"/>
</dbReference>
<comment type="pathway">
    <text evidence="2">Lipid metabolism; sphingolipid metabolism.</text>
</comment>
<evidence type="ECO:0000256" key="15">
    <source>
        <dbReference type="SAM" id="MobiDB-lite"/>
    </source>
</evidence>
<evidence type="ECO:0000256" key="10">
    <source>
        <dbReference type="ARBA" id="ARBA00022989"/>
    </source>
</evidence>
<evidence type="ECO:0000256" key="3">
    <source>
        <dbReference type="ARBA" id="ARBA00004991"/>
    </source>
</evidence>
<evidence type="ECO:0000313" key="17">
    <source>
        <dbReference type="EMBL" id="KIV86580.1"/>
    </source>
</evidence>
<dbReference type="GO" id="GO:0008120">
    <property type="term" value="F:ceramide glucosyltransferase activity"/>
    <property type="evidence" value="ECO:0007669"/>
    <property type="project" value="UniProtKB-EC"/>
</dbReference>
<dbReference type="Proteomes" id="UP000053599">
    <property type="component" value="Unassembled WGS sequence"/>
</dbReference>
<reference evidence="17 18" key="1">
    <citation type="submission" date="2015-01" db="EMBL/GenBank/DDBJ databases">
        <title>The Genome Sequence of Exophiala sideris CBS121828.</title>
        <authorList>
            <consortium name="The Broad Institute Genomics Platform"/>
            <person name="Cuomo C."/>
            <person name="de Hoog S."/>
            <person name="Gorbushina A."/>
            <person name="Stielow B."/>
            <person name="Teixiera M."/>
            <person name="Abouelleil A."/>
            <person name="Chapman S.B."/>
            <person name="Priest M."/>
            <person name="Young S.K."/>
            <person name="Wortman J."/>
            <person name="Nusbaum C."/>
            <person name="Birren B."/>
        </authorList>
    </citation>
    <scope>NUCLEOTIDE SEQUENCE [LARGE SCALE GENOMIC DNA]</scope>
    <source>
        <strain evidence="17 18">CBS 121828</strain>
    </source>
</reference>
<evidence type="ECO:0000313" key="18">
    <source>
        <dbReference type="Proteomes" id="UP000053599"/>
    </source>
</evidence>
<evidence type="ECO:0000256" key="9">
    <source>
        <dbReference type="ARBA" id="ARBA00022692"/>
    </source>
</evidence>
<evidence type="ECO:0000256" key="8">
    <source>
        <dbReference type="ARBA" id="ARBA00022679"/>
    </source>
</evidence>
<evidence type="ECO:0000256" key="12">
    <source>
        <dbReference type="ARBA" id="ARBA00031017"/>
    </source>
</evidence>
<dbReference type="EC" id="2.4.1.80" evidence="5"/>
<name>A0A0D1WCZ1_9EURO</name>
<feature type="transmembrane region" description="Helical" evidence="16">
    <location>
        <begin position="420"/>
        <end position="440"/>
    </location>
</feature>
<sequence length="552" mass="62826">MYTEIIARICIAWYIFIACVCTIGYVYLFIHYRRAPARAAILSKLKQDIPHVTVIRPCKGIEPYLYECLASTFQQDYPRDKITVYFCVSSRSDTAYKTIEAVVKDHPDHDARIYIEEEDNEAADQESYRAHLGPNPKIRNMSRAYREAKGDLIWIIDCNVWVGPGICARTVDRLCGFTTTNKPATPYKLVHHLPISVDVDNYSIGRKRTDSSAYDETSSTDLGQSSLVRSTAWTRNINRYGGRLEELFLSSAHAKMYVAINMVAVAPCIVGKSNMFRRSHLDHLTSERARLESQKQAEHPPGEASTGIDYFSRNICEDHLIGDMLWKSKLPKLPGWPKRMRNHGLVLGDLAIQPVSGMTVANYIARRVRWLRVRKFTVPTATLVEPGTESFLCSAYGAFGVTTCQATRTIFGETWTWFSLWWLVSIAVWATVDWTVYLLLHSGRTIEAANDEANVPEFATPLNQSVIQARRPFKTWLYAWLGREALTLPIWTWAIWGGATVTWRDRRFWVGLDMKVHEIRESHEDSNGISRLGHANGRANGNAHIDGKKRTE</sequence>
<keyword evidence="11 16" id="KW-0472">Membrane</keyword>
<dbReference type="HOGENOM" id="CLU_030898_1_0_1"/>
<feature type="transmembrane region" description="Helical" evidence="16">
    <location>
        <begin position="6"/>
        <end position="30"/>
    </location>
</feature>
<dbReference type="UniPathway" id="UPA00222"/>
<keyword evidence="10 16" id="KW-1133">Transmembrane helix</keyword>
<evidence type="ECO:0000256" key="5">
    <source>
        <dbReference type="ARBA" id="ARBA00012699"/>
    </source>
</evidence>
<dbReference type="PANTHER" id="PTHR12726:SF0">
    <property type="entry name" value="CERAMIDE GLUCOSYLTRANSFERASE"/>
    <property type="match status" value="1"/>
</dbReference>
<organism evidence="17 18">
    <name type="scientific">Exophiala sideris</name>
    <dbReference type="NCBI Taxonomy" id="1016849"/>
    <lineage>
        <taxon>Eukaryota</taxon>
        <taxon>Fungi</taxon>
        <taxon>Dikarya</taxon>
        <taxon>Ascomycota</taxon>
        <taxon>Pezizomycotina</taxon>
        <taxon>Eurotiomycetes</taxon>
        <taxon>Chaetothyriomycetidae</taxon>
        <taxon>Chaetothyriales</taxon>
        <taxon>Herpotrichiellaceae</taxon>
        <taxon>Exophiala</taxon>
    </lineage>
</organism>
<dbReference type="GO" id="GO:0016020">
    <property type="term" value="C:membrane"/>
    <property type="evidence" value="ECO:0007669"/>
    <property type="project" value="UniProtKB-SubCell"/>
</dbReference>
<dbReference type="InterPro" id="IPR025993">
    <property type="entry name" value="Ceramide_glucosylTrfase"/>
</dbReference>
<evidence type="ECO:0000256" key="4">
    <source>
        <dbReference type="ARBA" id="ARBA00006739"/>
    </source>
</evidence>
<feature type="region of interest" description="Disordered" evidence="15">
    <location>
        <begin position="527"/>
        <end position="552"/>
    </location>
</feature>
<dbReference type="OrthoDB" id="1483400at2759"/>
<gene>
    <name evidence="17" type="ORF">PV11_02181</name>
</gene>
<comment type="subcellular location">
    <subcellularLocation>
        <location evidence="1">Membrane</location>
        <topology evidence="1">Multi-pass membrane protein</topology>
    </subcellularLocation>
</comment>
<evidence type="ECO:0000256" key="7">
    <source>
        <dbReference type="ARBA" id="ARBA00022676"/>
    </source>
</evidence>
<evidence type="ECO:0000256" key="11">
    <source>
        <dbReference type="ARBA" id="ARBA00023136"/>
    </source>
</evidence>
<dbReference type="Gene3D" id="3.90.550.10">
    <property type="entry name" value="Spore Coat Polysaccharide Biosynthesis Protein SpsA, Chain A"/>
    <property type="match status" value="1"/>
</dbReference>
<evidence type="ECO:0000256" key="2">
    <source>
        <dbReference type="ARBA" id="ARBA00004760"/>
    </source>
</evidence>
<dbReference type="PANTHER" id="PTHR12726">
    <property type="entry name" value="CERAMIDE GLUCOSYLTRANSFERASE"/>
    <property type="match status" value="1"/>
</dbReference>
<comment type="similarity">
    <text evidence="4">Belongs to the glycosyltransferase 2 family.</text>
</comment>
<dbReference type="SUPFAM" id="SSF53448">
    <property type="entry name" value="Nucleotide-diphospho-sugar transferases"/>
    <property type="match status" value="1"/>
</dbReference>
<evidence type="ECO:0000256" key="13">
    <source>
        <dbReference type="ARBA" id="ARBA00031543"/>
    </source>
</evidence>
<keyword evidence="9 16" id="KW-0812">Transmembrane</keyword>
<accession>A0A0D1WCZ1</accession>
<dbReference type="STRING" id="1016849.A0A0D1WCZ1"/>
<evidence type="ECO:0000256" key="1">
    <source>
        <dbReference type="ARBA" id="ARBA00004141"/>
    </source>
</evidence>
<dbReference type="InterPro" id="IPR029044">
    <property type="entry name" value="Nucleotide-diphossugar_trans"/>
</dbReference>
<dbReference type="Pfam" id="PF13641">
    <property type="entry name" value="Glyco_tranf_2_3"/>
    <property type="match status" value="1"/>
</dbReference>
<proteinExistence type="inferred from homology"/>
<evidence type="ECO:0000256" key="6">
    <source>
        <dbReference type="ARBA" id="ARBA00019988"/>
    </source>
</evidence>
<protein>
    <recommendedName>
        <fullName evidence="6">Ceramide glucosyltransferase</fullName>
        <ecNumber evidence="5">2.4.1.80</ecNumber>
    </recommendedName>
    <alternativeName>
        <fullName evidence="13">Glucosylceramide synthase</fullName>
    </alternativeName>
    <alternativeName>
        <fullName evidence="14">UDP-glucose ceramide glucosyltransferase</fullName>
    </alternativeName>
    <alternativeName>
        <fullName evidence="12">UDP-glucose:N-acylsphingosine D-glucosyltransferase</fullName>
    </alternativeName>
</protein>